<feature type="region of interest" description="Disordered" evidence="1">
    <location>
        <begin position="26"/>
        <end position="46"/>
    </location>
</feature>
<name>A0A2N9W384_9HYPH</name>
<protein>
    <submittedName>
        <fullName evidence="2">Uncharacterized protein</fullName>
    </submittedName>
</protein>
<proteinExistence type="predicted"/>
<evidence type="ECO:0000313" key="3">
    <source>
        <dbReference type="Proteomes" id="UP000232163"/>
    </source>
</evidence>
<dbReference type="EMBL" id="MZMT01000005">
    <property type="protein sequence ID" value="PIO46202.1"/>
    <property type="molecule type" value="Genomic_DNA"/>
</dbReference>
<dbReference type="Proteomes" id="UP000232163">
    <property type="component" value="Unassembled WGS sequence"/>
</dbReference>
<dbReference type="AlphaFoldDB" id="A0A2N9W384"/>
<keyword evidence="3" id="KW-1185">Reference proteome</keyword>
<reference evidence="2 3" key="1">
    <citation type="journal article" date="2017" name="Int J Environ Stud">
        <title>Does the Miocene-Pliocene relict legume Oxytropis triphylla form nitrogen-fixing nodules with a combination of bacterial strains?</title>
        <authorList>
            <person name="Safronova V."/>
            <person name="Belimov A."/>
            <person name="Sazanova A."/>
            <person name="Kuznetsova I."/>
            <person name="Popova J."/>
            <person name="Andronov E."/>
            <person name="Verkhozina A."/>
            <person name="Tikhonovich I."/>
        </authorList>
    </citation>
    <scope>NUCLEOTIDE SEQUENCE [LARGE SCALE GENOMIC DNA]</scope>
    <source>
        <strain evidence="2 3">Tri-38</strain>
    </source>
</reference>
<accession>A0A2N9W384</accession>
<evidence type="ECO:0000256" key="1">
    <source>
        <dbReference type="SAM" id="MobiDB-lite"/>
    </source>
</evidence>
<comment type="caution">
    <text evidence="2">The sequence shown here is derived from an EMBL/GenBank/DDBJ whole genome shotgun (WGS) entry which is preliminary data.</text>
</comment>
<dbReference type="KEGG" id="pht:BLM14_21980"/>
<organism evidence="2 3">
    <name type="scientific">Phyllobacterium zundukense</name>
    <dbReference type="NCBI Taxonomy" id="1867719"/>
    <lineage>
        <taxon>Bacteria</taxon>
        <taxon>Pseudomonadati</taxon>
        <taxon>Pseudomonadota</taxon>
        <taxon>Alphaproteobacteria</taxon>
        <taxon>Hyphomicrobiales</taxon>
        <taxon>Phyllobacteriaceae</taxon>
        <taxon>Phyllobacterium</taxon>
    </lineage>
</organism>
<gene>
    <name evidence="2" type="ORF">B5P45_03595</name>
</gene>
<evidence type="ECO:0000313" key="2">
    <source>
        <dbReference type="EMBL" id="PIO46202.1"/>
    </source>
</evidence>
<sequence>MSRKHDGRCEMQGAIIVLSLKVSAASTQGGPKGALGKSLKVDDGPRGDKLLRSSSLDLSRSLNRFLRTLVPG</sequence>